<protein>
    <submittedName>
        <fullName evidence="1">Uncharacterized protein</fullName>
    </submittedName>
</protein>
<accession>A0A3A4R566</accession>
<reference evidence="1 2" key="1">
    <citation type="journal article" date="2017" name="ISME J.">
        <title>Energy and carbon metabolisms in a deep terrestrial subsurface fluid microbial community.</title>
        <authorList>
            <person name="Momper L."/>
            <person name="Jungbluth S.P."/>
            <person name="Lee M.D."/>
            <person name="Amend J.P."/>
        </authorList>
    </citation>
    <scope>NUCLEOTIDE SEQUENCE [LARGE SCALE GENOMIC DNA]</scope>
    <source>
        <strain evidence="1">SURF_26</strain>
    </source>
</reference>
<comment type="caution">
    <text evidence="1">The sequence shown here is derived from an EMBL/GenBank/DDBJ whole genome shotgun (WGS) entry which is preliminary data.</text>
</comment>
<dbReference type="EMBL" id="QZJZ01000035">
    <property type="protein sequence ID" value="RJP60102.1"/>
    <property type="molecule type" value="Genomic_DNA"/>
</dbReference>
<name>A0A3A4R566_9BACT</name>
<evidence type="ECO:0000313" key="2">
    <source>
        <dbReference type="Proteomes" id="UP000266426"/>
    </source>
</evidence>
<dbReference type="AlphaFoldDB" id="A0A3A4R566"/>
<proteinExistence type="predicted"/>
<evidence type="ECO:0000313" key="1">
    <source>
        <dbReference type="EMBL" id="RJP60102.1"/>
    </source>
</evidence>
<dbReference type="Proteomes" id="UP000266426">
    <property type="component" value="Unassembled WGS sequence"/>
</dbReference>
<sequence>MSKYTDIMTHLNPKVIIEKTELPNDTARGKYSLKSSIARSYQEYEKTIIDYMDFHFKEVYKGNSFPPEMLRDRADKYLKKTGGLTETSAYIALSGANGGIPYLLNLIAEAIKEEMKRAYFDYVITTFINPLSFQEVVELMREFKSSLVNYSPKSFAYIEPEAMAADYKEVIWNYIEQLTQYKNLWKY</sequence>
<organism evidence="1 2">
    <name type="scientific">Candidatus Auribacter fodinae</name>
    <dbReference type="NCBI Taxonomy" id="2093366"/>
    <lineage>
        <taxon>Bacteria</taxon>
        <taxon>Pseudomonadati</taxon>
        <taxon>Candidatus Auribacterota</taxon>
        <taxon>Candidatus Auribacteria</taxon>
        <taxon>Candidatus Auribacterales</taxon>
        <taxon>Candidatus Auribacteraceae</taxon>
        <taxon>Candidatus Auribacter</taxon>
    </lineage>
</organism>
<gene>
    <name evidence="1" type="ORF">C4541_04870</name>
</gene>